<evidence type="ECO:0000256" key="8">
    <source>
        <dbReference type="ARBA" id="ARBA00023170"/>
    </source>
</evidence>
<feature type="transmembrane region" description="Helical" evidence="10">
    <location>
        <begin position="118"/>
        <end position="142"/>
    </location>
</feature>
<dbReference type="RefSeq" id="XP_026672951.1">
    <property type="nucleotide sequence ID" value="XM_026817150.1"/>
</dbReference>
<evidence type="ECO:0000256" key="7">
    <source>
        <dbReference type="ARBA" id="ARBA00023136"/>
    </source>
</evidence>
<dbReference type="PANTHER" id="PTHR21137:SF35">
    <property type="entry name" value="ODORANT RECEPTOR 19A-RELATED"/>
    <property type="match status" value="1"/>
</dbReference>
<dbReference type="GO" id="GO:0005549">
    <property type="term" value="F:odorant binding"/>
    <property type="evidence" value="ECO:0007669"/>
    <property type="project" value="InterPro"/>
</dbReference>
<evidence type="ECO:0000256" key="4">
    <source>
        <dbReference type="ARBA" id="ARBA00022692"/>
    </source>
</evidence>
<keyword evidence="9 10" id="KW-0807">Transducer</keyword>
<evidence type="ECO:0000256" key="2">
    <source>
        <dbReference type="ARBA" id="ARBA00022475"/>
    </source>
</evidence>
<keyword evidence="7 10" id="KW-0472">Membrane</keyword>
<dbReference type="InterPro" id="IPR004117">
    <property type="entry name" value="7tm6_olfct_rcpt"/>
</dbReference>
<feature type="transmembrane region" description="Helical" evidence="10">
    <location>
        <begin position="197"/>
        <end position="217"/>
    </location>
</feature>
<reference evidence="12" key="1">
    <citation type="submission" date="2025-08" db="UniProtKB">
        <authorList>
            <consortium name="RefSeq"/>
        </authorList>
    </citation>
    <scope>IDENTIFICATION</scope>
    <source>
        <tissue evidence="12">Whole body</tissue>
    </source>
</reference>
<gene>
    <name evidence="12" type="primary">LOC113464839</name>
</gene>
<name>A0AAJ7WE02_9HYME</name>
<proteinExistence type="inferred from homology"/>
<sequence length="363" mass="43178">MDFIENNIFINYRSFLLFCGMWPYDESVTKLIQRILCSMNIVFFFLLQIITIFTSEVFLDLLIMLAPVIFLELPIIVKVHLCWIKDNYYKECFEHMRIDWSSLKNVEELPLKQAYEEFIFYSKFLFFFVYAPSVSIMIFLFFPKITAFDVPFNHSRSNDFILPIEYFVDYNKYYYPVIIHVSLSALLLSTVQCGVDLLNWIILLHMMGIFHLLGYLMEHLFDKPENTNNNIDLNKIYYGRLVHIIDLHKRNIKLGDVFMRCMLESGIIQIILAILCITSILLKILLMPQKVHDSSSDMFIKIYCGHWYMAPIKSQKLLLIPMQRYMKPYKFQFKTLIIAYSQTFAKMMQASFSYFAVLYSLQD</sequence>
<evidence type="ECO:0000313" key="12">
    <source>
        <dbReference type="RefSeq" id="XP_026672951.1"/>
    </source>
</evidence>
<keyword evidence="2" id="KW-1003">Cell membrane</keyword>
<dbReference type="GO" id="GO:0004984">
    <property type="term" value="F:olfactory receptor activity"/>
    <property type="evidence" value="ECO:0007669"/>
    <property type="project" value="InterPro"/>
</dbReference>
<organism evidence="11 12">
    <name type="scientific">Ceratina calcarata</name>
    <dbReference type="NCBI Taxonomy" id="156304"/>
    <lineage>
        <taxon>Eukaryota</taxon>
        <taxon>Metazoa</taxon>
        <taxon>Ecdysozoa</taxon>
        <taxon>Arthropoda</taxon>
        <taxon>Hexapoda</taxon>
        <taxon>Insecta</taxon>
        <taxon>Pterygota</taxon>
        <taxon>Neoptera</taxon>
        <taxon>Endopterygota</taxon>
        <taxon>Hymenoptera</taxon>
        <taxon>Apocrita</taxon>
        <taxon>Aculeata</taxon>
        <taxon>Apoidea</taxon>
        <taxon>Anthophila</taxon>
        <taxon>Apidae</taxon>
        <taxon>Ceratina</taxon>
        <taxon>Zadontomerus</taxon>
    </lineage>
</organism>
<evidence type="ECO:0000256" key="1">
    <source>
        <dbReference type="ARBA" id="ARBA00004651"/>
    </source>
</evidence>
<dbReference type="AlphaFoldDB" id="A0AAJ7WE02"/>
<feature type="transmembrane region" description="Helical" evidence="10">
    <location>
        <begin position="36"/>
        <end position="55"/>
    </location>
</feature>
<keyword evidence="6 10" id="KW-1133">Transmembrane helix</keyword>
<dbReference type="GO" id="GO:0005886">
    <property type="term" value="C:plasma membrane"/>
    <property type="evidence" value="ECO:0007669"/>
    <property type="project" value="UniProtKB-SubCell"/>
</dbReference>
<protein>
    <recommendedName>
        <fullName evidence="10">Odorant receptor</fullName>
    </recommendedName>
</protein>
<evidence type="ECO:0000256" key="5">
    <source>
        <dbReference type="ARBA" id="ARBA00022725"/>
    </source>
</evidence>
<keyword evidence="11" id="KW-1185">Reference proteome</keyword>
<comment type="caution">
    <text evidence="10">Lacks conserved residue(s) required for the propagation of feature annotation.</text>
</comment>
<dbReference type="PANTHER" id="PTHR21137">
    <property type="entry name" value="ODORANT RECEPTOR"/>
    <property type="match status" value="1"/>
</dbReference>
<evidence type="ECO:0000256" key="3">
    <source>
        <dbReference type="ARBA" id="ARBA00022606"/>
    </source>
</evidence>
<keyword evidence="3 10" id="KW-0716">Sensory transduction</keyword>
<evidence type="ECO:0000256" key="6">
    <source>
        <dbReference type="ARBA" id="ARBA00022989"/>
    </source>
</evidence>
<feature type="transmembrane region" description="Helical" evidence="10">
    <location>
        <begin position="173"/>
        <end position="190"/>
    </location>
</feature>
<keyword evidence="5 10" id="KW-0552">Olfaction</keyword>
<feature type="transmembrane region" description="Helical" evidence="10">
    <location>
        <begin position="266"/>
        <end position="286"/>
    </location>
</feature>
<dbReference type="Pfam" id="PF02949">
    <property type="entry name" value="7tm_6"/>
    <property type="match status" value="1"/>
</dbReference>
<dbReference type="KEGG" id="ccal:113464839"/>
<evidence type="ECO:0000256" key="9">
    <source>
        <dbReference type="ARBA" id="ARBA00023224"/>
    </source>
</evidence>
<feature type="transmembrane region" description="Helical" evidence="10">
    <location>
        <begin position="61"/>
        <end position="81"/>
    </location>
</feature>
<evidence type="ECO:0000256" key="10">
    <source>
        <dbReference type="RuleBase" id="RU351113"/>
    </source>
</evidence>
<dbReference type="GeneID" id="113464839"/>
<comment type="subcellular location">
    <subcellularLocation>
        <location evidence="1 10">Cell membrane</location>
        <topology evidence="1 10">Multi-pass membrane protein</topology>
    </subcellularLocation>
</comment>
<dbReference type="GO" id="GO:0007165">
    <property type="term" value="P:signal transduction"/>
    <property type="evidence" value="ECO:0007669"/>
    <property type="project" value="UniProtKB-KW"/>
</dbReference>
<comment type="similarity">
    <text evidence="10">Belongs to the insect chemoreceptor superfamily. Heteromeric odorant receptor channel (TC 1.A.69) family.</text>
</comment>
<evidence type="ECO:0000313" key="11">
    <source>
        <dbReference type="Proteomes" id="UP000694925"/>
    </source>
</evidence>
<dbReference type="Proteomes" id="UP000694925">
    <property type="component" value="Unplaced"/>
</dbReference>
<accession>A0AAJ7WE02</accession>
<keyword evidence="8 10" id="KW-0675">Receptor</keyword>
<keyword evidence="4 10" id="KW-0812">Transmembrane</keyword>